<dbReference type="InterPro" id="IPR003018">
    <property type="entry name" value="GAF"/>
</dbReference>
<dbReference type="InterPro" id="IPR052016">
    <property type="entry name" value="Bact_Sigma-Reg"/>
</dbReference>
<keyword evidence="1" id="KW-0378">Hydrolase</keyword>
<dbReference type="InterPro" id="IPR036457">
    <property type="entry name" value="PPM-type-like_dom_sf"/>
</dbReference>
<dbReference type="InterPro" id="IPR013656">
    <property type="entry name" value="PAS_4"/>
</dbReference>
<evidence type="ECO:0000256" key="1">
    <source>
        <dbReference type="ARBA" id="ARBA00022801"/>
    </source>
</evidence>
<dbReference type="Pfam" id="PF07228">
    <property type="entry name" value="SpoIIE"/>
    <property type="match status" value="1"/>
</dbReference>
<dbReference type="PANTHER" id="PTHR43156">
    <property type="entry name" value="STAGE II SPORULATION PROTEIN E-RELATED"/>
    <property type="match status" value="1"/>
</dbReference>
<evidence type="ECO:0000259" key="2">
    <source>
        <dbReference type="PROSITE" id="PS50112"/>
    </source>
</evidence>
<comment type="caution">
    <text evidence="3">The sequence shown here is derived from an EMBL/GenBank/DDBJ whole genome shotgun (WGS) entry which is preliminary data.</text>
</comment>
<reference evidence="4" key="1">
    <citation type="journal article" date="2019" name="Int. J. Syst. Evol. Microbiol.">
        <title>The Global Catalogue of Microorganisms (GCM) 10K type strain sequencing project: providing services to taxonomists for standard genome sequencing and annotation.</title>
        <authorList>
            <consortium name="The Broad Institute Genomics Platform"/>
            <consortium name="The Broad Institute Genome Sequencing Center for Infectious Disease"/>
            <person name="Wu L."/>
            <person name="Ma J."/>
        </authorList>
    </citation>
    <scope>NUCLEOTIDE SEQUENCE [LARGE SCALE GENOMIC DNA]</scope>
    <source>
        <strain evidence="4">JCM 13850</strain>
    </source>
</reference>
<evidence type="ECO:0000313" key="4">
    <source>
        <dbReference type="Proteomes" id="UP001501020"/>
    </source>
</evidence>
<protein>
    <submittedName>
        <fullName evidence="3">SpoIIE family protein phosphatase</fullName>
    </submittedName>
</protein>
<dbReference type="SUPFAM" id="SSF55785">
    <property type="entry name" value="PYP-like sensor domain (PAS domain)"/>
    <property type="match status" value="2"/>
</dbReference>
<dbReference type="PANTHER" id="PTHR43156:SF2">
    <property type="entry name" value="STAGE II SPORULATION PROTEIN E"/>
    <property type="match status" value="1"/>
</dbReference>
<dbReference type="Gene3D" id="3.60.40.10">
    <property type="entry name" value="PPM-type phosphatase domain"/>
    <property type="match status" value="1"/>
</dbReference>
<dbReference type="SMART" id="SM00065">
    <property type="entry name" value="GAF"/>
    <property type="match status" value="1"/>
</dbReference>
<dbReference type="SUPFAM" id="SSF81606">
    <property type="entry name" value="PP2C-like"/>
    <property type="match status" value="1"/>
</dbReference>
<dbReference type="Gene3D" id="3.30.450.20">
    <property type="entry name" value="PAS domain"/>
    <property type="match status" value="2"/>
</dbReference>
<dbReference type="Proteomes" id="UP001501020">
    <property type="component" value="Unassembled WGS sequence"/>
</dbReference>
<dbReference type="SUPFAM" id="SSF55781">
    <property type="entry name" value="GAF domain-like"/>
    <property type="match status" value="1"/>
</dbReference>
<proteinExistence type="predicted"/>
<dbReference type="InterPro" id="IPR013767">
    <property type="entry name" value="PAS_fold"/>
</dbReference>
<dbReference type="Pfam" id="PF08448">
    <property type="entry name" value="PAS_4"/>
    <property type="match status" value="1"/>
</dbReference>
<dbReference type="CDD" id="cd00130">
    <property type="entry name" value="PAS"/>
    <property type="match status" value="1"/>
</dbReference>
<dbReference type="InterPro" id="IPR001932">
    <property type="entry name" value="PPM-type_phosphatase-like_dom"/>
</dbReference>
<name>A0ABP5JSF1_9ACTN</name>
<evidence type="ECO:0000313" key="3">
    <source>
        <dbReference type="EMBL" id="GAA2122023.1"/>
    </source>
</evidence>
<dbReference type="Pfam" id="PF01590">
    <property type="entry name" value="GAF"/>
    <property type="match status" value="1"/>
</dbReference>
<gene>
    <name evidence="3" type="ORF">GCM10009727_07800</name>
</gene>
<dbReference type="Pfam" id="PF00989">
    <property type="entry name" value="PAS"/>
    <property type="match status" value="1"/>
</dbReference>
<sequence>MWGRGADAPVPAIGVLSGEGVMVGWSKMAEDLLGYRSEEILGRPGTDLRMERDRAERIWTWRGGQGDEDHRVGMLDLRHRDGTQIVTRSERIRIDTPGGAPAWVIAAIPASAFTIGTSVLEPLLAAAPVVMVAWDTDLRSAWRNERAQGLEGVFPYFQVGRPLPEDGSVAPPELVRTVLAGGEPVLDREVRWSQDGEERTFSTFLFRVDGLDARHLGVCLMAIDITYSRARERLALLRRASVEIGTTLDVQQTAQELADLAVPRLADYVSVDLTEAVMPGPKPLERLGPMAAGVPVFRRAALTSVQGGVPDALWPQGQPVYVPPSSPLSAVLESGTSYFEPVVHISPGTWLDDDPHRAHVVRTMGMHTLMMVPLKARGRLLGVATLIRTVDETPFTRDDLMLAEELAARAALSLDNARQYTVEHDAALALQRQLLPRKLCGGDAIDLASRYLPSDVHQGVGGDWYDTIPLQDSRIALVVGDVTGHGINAAASMGRLRTAMRTLAYLGLPPDELLSRLDELYARQDEEEDRSALSPIAATCLYVVYDPATRRCVMASAGHLPPAIVRPGGEAAFPDLPTGTPIGLGLGSHRSVEFELDGGTLLALYTDGLIERRESDLEEGMRRLSAALDDGTAPLDGLCTSVIDTMVTEAAEDDVTLLLARTRRL</sequence>
<dbReference type="EMBL" id="BAAAMR010000004">
    <property type="protein sequence ID" value="GAA2122023.1"/>
    <property type="molecule type" value="Genomic_DNA"/>
</dbReference>
<dbReference type="NCBIfam" id="TIGR00229">
    <property type="entry name" value="sensory_box"/>
    <property type="match status" value="1"/>
</dbReference>
<dbReference type="InterPro" id="IPR029016">
    <property type="entry name" value="GAF-like_dom_sf"/>
</dbReference>
<dbReference type="InterPro" id="IPR035965">
    <property type="entry name" value="PAS-like_dom_sf"/>
</dbReference>
<dbReference type="SMART" id="SM00331">
    <property type="entry name" value="PP2C_SIG"/>
    <property type="match status" value="1"/>
</dbReference>
<keyword evidence="4" id="KW-1185">Reference proteome</keyword>
<organism evidence="3 4">
    <name type="scientific">Actinomadura napierensis</name>
    <dbReference type="NCBI Taxonomy" id="267854"/>
    <lineage>
        <taxon>Bacteria</taxon>
        <taxon>Bacillati</taxon>
        <taxon>Actinomycetota</taxon>
        <taxon>Actinomycetes</taxon>
        <taxon>Streptosporangiales</taxon>
        <taxon>Thermomonosporaceae</taxon>
        <taxon>Actinomadura</taxon>
    </lineage>
</organism>
<dbReference type="PROSITE" id="PS50112">
    <property type="entry name" value="PAS"/>
    <property type="match status" value="1"/>
</dbReference>
<dbReference type="Gene3D" id="3.30.450.40">
    <property type="match status" value="1"/>
</dbReference>
<feature type="domain" description="PAS" evidence="2">
    <location>
        <begin position="15"/>
        <end position="43"/>
    </location>
</feature>
<accession>A0ABP5JSF1</accession>
<dbReference type="InterPro" id="IPR000014">
    <property type="entry name" value="PAS"/>
</dbReference>